<feature type="binding site" evidence="5">
    <location>
        <begin position="83"/>
        <end position="84"/>
    </location>
    <ligand>
        <name>phosphate</name>
        <dbReference type="ChEBI" id="CHEBI:43474"/>
    </ligand>
</feature>
<dbReference type="GO" id="GO:0006166">
    <property type="term" value="P:purine ribonucleoside salvage"/>
    <property type="evidence" value="ECO:0007669"/>
    <property type="project" value="UniProtKB-KW"/>
</dbReference>
<dbReference type="PANTHER" id="PTHR42679">
    <property type="entry name" value="S-METHYL-5'-THIOADENOSINE PHOSPHORYLASE"/>
    <property type="match status" value="1"/>
</dbReference>
<evidence type="ECO:0000256" key="4">
    <source>
        <dbReference type="ARBA" id="ARBA00063054"/>
    </source>
</evidence>
<dbReference type="EMBL" id="CP006019">
    <property type="protein sequence ID" value="AIF68497.1"/>
    <property type="molecule type" value="Genomic_DNA"/>
</dbReference>
<dbReference type="GO" id="GO:0017061">
    <property type="term" value="F:S-methyl-5-thioadenosine phosphorylase activity"/>
    <property type="evidence" value="ECO:0007669"/>
    <property type="project" value="UniProtKB-UniRule"/>
</dbReference>
<dbReference type="CDD" id="cd09010">
    <property type="entry name" value="MTAP_SsMTAPII_like_MTIP"/>
    <property type="match status" value="1"/>
</dbReference>
<dbReference type="GO" id="GO:0019509">
    <property type="term" value="P:L-methionine salvage from methylthioadenosine"/>
    <property type="evidence" value="ECO:0007669"/>
    <property type="project" value="UniProtKB-UniRule"/>
</dbReference>
<dbReference type="Proteomes" id="UP000027981">
    <property type="component" value="Chromosome"/>
</dbReference>
<evidence type="ECO:0000256" key="1">
    <source>
        <dbReference type="ARBA" id="ARBA00022676"/>
    </source>
</evidence>
<protein>
    <recommendedName>
        <fullName evidence="5">S-methyl-5'-thioadenosine phosphorylase</fullName>
        <ecNumber evidence="5">2.4.2.28</ecNumber>
    </recommendedName>
    <alternativeName>
        <fullName evidence="5">5'-methylthioadenosine phosphorylase</fullName>
        <shortName evidence="5">MTA phosphorylase</shortName>
        <shortName evidence="5">MTAP</shortName>
    </alternativeName>
</protein>
<keyword evidence="1 5" id="KW-0328">Glycosyltransferase</keyword>
<dbReference type="HAMAP" id="MF_01963">
    <property type="entry name" value="MTAP"/>
    <property type="match status" value="1"/>
</dbReference>
<comment type="function">
    <text evidence="5">Catalyzes the reversible phosphorylation of S-methyl-5'-thioadenosine (MTA) to adenine and 5-methylthioribose-1-phosphate. Involved in the breakdown of MTA, a major by-product of polyamine biosynthesis. Responsible for the first step in the methionine salvage pathway after MTA has been generated from S-adenosylmethionine. Has broad substrate specificity with 6-aminopurine nucleosides as preferred substrates.</text>
</comment>
<dbReference type="STRING" id="1343739.PAP_00250"/>
<comment type="similarity">
    <text evidence="5">Belongs to the PNP/MTAP phosphorylase family. MTAP subfamily.</text>
</comment>
<dbReference type="KEGG" id="ppac:PAP_00250"/>
<feature type="site" description="Important for substrate specificity" evidence="5">
    <location>
        <position position="215"/>
    </location>
</feature>
<feature type="binding site" evidence="5">
    <location>
        <position position="180"/>
    </location>
    <ligand>
        <name>substrate</name>
    </ligand>
</feature>
<evidence type="ECO:0000259" key="6">
    <source>
        <dbReference type="Pfam" id="PF01048"/>
    </source>
</evidence>
<dbReference type="NCBIfam" id="TIGR01694">
    <property type="entry name" value="MTAP"/>
    <property type="match status" value="1"/>
</dbReference>
<proteinExistence type="inferred from homology"/>
<dbReference type="AlphaFoldDB" id="A0A075LR91"/>
<dbReference type="NCBIfam" id="NF006334">
    <property type="entry name" value="PRK08564.1"/>
    <property type="match status" value="1"/>
</dbReference>
<organism evidence="7 8">
    <name type="scientific">Palaeococcus pacificus DY20341</name>
    <dbReference type="NCBI Taxonomy" id="1343739"/>
    <lineage>
        <taxon>Archaea</taxon>
        <taxon>Methanobacteriati</taxon>
        <taxon>Methanobacteriota</taxon>
        <taxon>Thermococci</taxon>
        <taxon>Thermococcales</taxon>
        <taxon>Thermococcaceae</taxon>
        <taxon>Palaeococcus</taxon>
    </lineage>
</organism>
<dbReference type="InterPro" id="IPR000845">
    <property type="entry name" value="Nucleoside_phosphorylase_d"/>
</dbReference>
<dbReference type="InterPro" id="IPR018099">
    <property type="entry name" value="Purine_phosphorylase-2_CS"/>
</dbReference>
<dbReference type="Pfam" id="PF01048">
    <property type="entry name" value="PNP_UDP_1"/>
    <property type="match status" value="1"/>
</dbReference>
<evidence type="ECO:0000313" key="7">
    <source>
        <dbReference type="EMBL" id="AIF68497.1"/>
    </source>
</evidence>
<feature type="binding site" evidence="5">
    <location>
        <begin position="204"/>
        <end position="206"/>
    </location>
    <ligand>
        <name>substrate</name>
    </ligand>
</feature>
<gene>
    <name evidence="5" type="primary">mtnP</name>
    <name evidence="7" type="ORF">PAP_00250</name>
</gene>
<dbReference type="GeneID" id="24841185"/>
<dbReference type="UniPathway" id="UPA00904">
    <property type="reaction ID" value="UER00873"/>
</dbReference>
<comment type="catalytic activity">
    <reaction evidence="5">
        <text>S-methyl-5'-thioadenosine + phosphate = 5-(methylsulfanyl)-alpha-D-ribose 1-phosphate + adenine</text>
        <dbReference type="Rhea" id="RHEA:11852"/>
        <dbReference type="ChEBI" id="CHEBI:16708"/>
        <dbReference type="ChEBI" id="CHEBI:17509"/>
        <dbReference type="ChEBI" id="CHEBI:43474"/>
        <dbReference type="ChEBI" id="CHEBI:58533"/>
        <dbReference type="EC" id="2.4.2.28"/>
    </reaction>
</comment>
<keyword evidence="3 5" id="KW-0660">Purine salvage</keyword>
<dbReference type="EC" id="2.4.2.28" evidence="5"/>
<comment type="subunit">
    <text evidence="4 5">Homohexamer. Dimer of a homotrimer.</text>
</comment>
<dbReference type="HOGENOM" id="CLU_054456_0_2_2"/>
<accession>A0A075LR91</accession>
<evidence type="ECO:0000256" key="2">
    <source>
        <dbReference type="ARBA" id="ARBA00022679"/>
    </source>
</evidence>
<dbReference type="eggNOG" id="arCOG01327">
    <property type="taxonomic scope" value="Archaea"/>
</dbReference>
<evidence type="ECO:0000313" key="8">
    <source>
        <dbReference type="Proteomes" id="UP000027981"/>
    </source>
</evidence>
<dbReference type="PANTHER" id="PTHR42679:SF3">
    <property type="entry name" value="S-METHYL-5'-THIOADENOSINE PHOSPHORYLASE"/>
    <property type="match status" value="1"/>
</dbReference>
<dbReference type="FunFam" id="3.40.50.1580:FF:000012">
    <property type="entry name" value="Probable 6-oxopurine nucleoside phosphorylase"/>
    <property type="match status" value="1"/>
</dbReference>
<keyword evidence="2 5" id="KW-0808">Transferase</keyword>
<dbReference type="OrthoDB" id="7681at2157"/>
<feature type="binding site" evidence="5">
    <location>
        <position position="10"/>
    </location>
    <ligand>
        <name>phosphate</name>
        <dbReference type="ChEBI" id="CHEBI:43474"/>
    </ligand>
</feature>
<dbReference type="InterPro" id="IPR035994">
    <property type="entry name" value="Nucleoside_phosphorylase_sf"/>
</dbReference>
<evidence type="ECO:0000256" key="5">
    <source>
        <dbReference type="HAMAP-Rule" id="MF_01963"/>
    </source>
</evidence>
<reference evidence="7 8" key="2">
    <citation type="journal article" date="2015" name="Genome Announc.">
        <title>Complete Genome Sequence of Hyperthermophilic Piezophilic Archaeon Palaeococcus pacificus DY20341T, Isolated from Deep-Sea Hydrothermal Sediments.</title>
        <authorList>
            <person name="Zeng X."/>
            <person name="Jebbar M."/>
            <person name="Shao Z."/>
        </authorList>
    </citation>
    <scope>NUCLEOTIDE SEQUENCE [LARGE SCALE GENOMIC DNA]</scope>
    <source>
        <strain evidence="7 8">DY20341</strain>
    </source>
</reference>
<feature type="binding site" evidence="5">
    <location>
        <begin position="50"/>
        <end position="51"/>
    </location>
    <ligand>
        <name>phosphate</name>
        <dbReference type="ChEBI" id="CHEBI:43474"/>
    </ligand>
</feature>
<feature type="binding site" evidence="5">
    <location>
        <position position="181"/>
    </location>
    <ligand>
        <name>phosphate</name>
        <dbReference type="ChEBI" id="CHEBI:43474"/>
    </ligand>
</feature>
<dbReference type="Gene3D" id="3.40.50.1580">
    <property type="entry name" value="Nucleoside phosphorylase domain"/>
    <property type="match status" value="1"/>
</dbReference>
<dbReference type="SUPFAM" id="SSF53167">
    <property type="entry name" value="Purine and uridine phosphorylases"/>
    <property type="match status" value="1"/>
</dbReference>
<comment type="pathway">
    <text evidence="5">Amino-acid biosynthesis; L-methionine biosynthesis via salvage pathway; S-methyl-5-thio-alpha-D-ribose 1-phosphate from S-methyl-5'-thioadenosine (phosphorylase route): step 1/1.</text>
</comment>
<dbReference type="InterPro" id="IPR010044">
    <property type="entry name" value="MTAP"/>
</dbReference>
<reference evidence="8" key="1">
    <citation type="submission" date="2013-06" db="EMBL/GenBank/DDBJ databases">
        <title>Complete Genome Sequence of Hyperthermophilic Palaeococcus pacificus DY20341T, Isolated from a Deep-Sea Hydrothermal Sediments.</title>
        <authorList>
            <person name="Zeng X."/>
            <person name="Shao Z."/>
        </authorList>
    </citation>
    <scope>NUCLEOTIDE SEQUENCE [LARGE SCALE GENOMIC DNA]</scope>
    <source>
        <strain evidence="8">DY20341</strain>
    </source>
</reference>
<name>A0A075LR91_9EURY</name>
<keyword evidence="8" id="KW-1185">Reference proteome</keyword>
<feature type="site" description="Important for substrate specificity" evidence="5">
    <location>
        <position position="163"/>
    </location>
</feature>
<dbReference type="RefSeq" id="WP_048163957.1">
    <property type="nucleotide sequence ID" value="NZ_CP006019.1"/>
</dbReference>
<feature type="domain" description="Nucleoside phosphorylase" evidence="6">
    <location>
        <begin position="3"/>
        <end position="234"/>
    </location>
</feature>
<evidence type="ECO:0000256" key="3">
    <source>
        <dbReference type="ARBA" id="ARBA00022726"/>
    </source>
</evidence>
<dbReference type="GO" id="GO:0005829">
    <property type="term" value="C:cytosol"/>
    <property type="evidence" value="ECO:0007669"/>
    <property type="project" value="TreeGrafter"/>
</dbReference>
<sequence length="257" mass="28919">MPKIGIIGGSGVYGVFDPKESIKVHTPYGRPSAPVEIGEINGVEIAFLPRHGKTHDIPPHEVNYRANIWALHELGVERVIGITAVGSLREEYKPGDIVITDQFIDFTKKREYTFYNGPRVAHFSMADPFCPEMRKVFIETSKGLGYDTHEKGTYVCIEGPRFSTRAESMMFRSYAHIIGMTLVPEIVLARELGMCYVNIAAITDYDVWAEKPVDAQEVVRVMKENEEKIRKILQEGVPKIPEERKCGCADVLKTAFV</sequence>
<dbReference type="PROSITE" id="PS01240">
    <property type="entry name" value="PNP_MTAP_2"/>
    <property type="match status" value="1"/>
</dbReference>